<dbReference type="PANTHER" id="PTHR46558:SF11">
    <property type="entry name" value="HTH-TYPE TRANSCRIPTIONAL REGULATOR XRE"/>
    <property type="match status" value="1"/>
</dbReference>
<feature type="domain" description="HTH cro/C1-type" evidence="2">
    <location>
        <begin position="43"/>
        <end position="72"/>
    </location>
</feature>
<evidence type="ECO:0000313" key="4">
    <source>
        <dbReference type="EMBL" id="EOT64503.1"/>
    </source>
</evidence>
<accession>R2RR22</accession>
<dbReference type="Proteomes" id="UP000014148">
    <property type="component" value="Unassembled WGS sequence"/>
</dbReference>
<evidence type="ECO:0000259" key="2">
    <source>
        <dbReference type="PROSITE" id="PS50943"/>
    </source>
</evidence>
<dbReference type="OrthoDB" id="2168837at2"/>
<dbReference type="PATRIC" id="fig|1158601.3.peg.1683"/>
<gene>
    <name evidence="4" type="ORF">I585_03703</name>
    <name evidence="3" type="ORF">UAI_01718</name>
</gene>
<name>R2RR22_9ENTE</name>
<dbReference type="SMART" id="SM00530">
    <property type="entry name" value="HTH_XRE"/>
    <property type="match status" value="2"/>
</dbReference>
<reference evidence="4 6" key="2">
    <citation type="submission" date="2013-03" db="EMBL/GenBank/DDBJ databases">
        <title>The Genome Sequence of Enterococcus malodoratus ATCC_43197 (PacBio/Illumina hybrid assembly).</title>
        <authorList>
            <consortium name="The Broad Institute Genomics Platform"/>
            <consortium name="The Broad Institute Genome Sequencing Center for Infectious Disease"/>
            <person name="Earl A."/>
            <person name="Russ C."/>
            <person name="Gilmore M."/>
            <person name="Surin D."/>
            <person name="Walker B."/>
            <person name="Young S."/>
            <person name="Zeng Q."/>
            <person name="Gargeya S."/>
            <person name="Fitzgerald M."/>
            <person name="Haas B."/>
            <person name="Abouelleil A."/>
            <person name="Allen A.W."/>
            <person name="Alvarado L."/>
            <person name="Arachchi H.M."/>
            <person name="Berlin A.M."/>
            <person name="Chapman S.B."/>
            <person name="Gainer-Dewar J."/>
            <person name="Goldberg J."/>
            <person name="Griggs A."/>
            <person name="Gujja S."/>
            <person name="Hansen M."/>
            <person name="Howarth C."/>
            <person name="Imamovic A."/>
            <person name="Ireland A."/>
            <person name="Larimer J."/>
            <person name="McCowan C."/>
            <person name="Murphy C."/>
            <person name="Pearson M."/>
            <person name="Poon T.W."/>
            <person name="Priest M."/>
            <person name="Roberts A."/>
            <person name="Saif S."/>
            <person name="Shea T."/>
            <person name="Sisk P."/>
            <person name="Sykes S."/>
            <person name="Wortman J."/>
            <person name="Nusbaum C."/>
            <person name="Birren B."/>
        </authorList>
    </citation>
    <scope>NUCLEOTIDE SEQUENCE [LARGE SCALE GENOMIC DNA]</scope>
    <source>
        <strain evidence="4 6">ATCC 43197</strain>
    </source>
</reference>
<sequence length="244" mass="28724">MNSFDNIQIGKRINKIRMTHFGKKLSLEKFGSLLDPPADKGLVRKWEKGFNLPNQDRLEQIATLGGVTTDYLLFGKEKFGIGERIRKQREVVSLSKEEMARYVSPSTTVDTIDSWENEVTFPSMEELRRIAELLHTHYLFFLTGEKRQHETDAYHLSPYKFLDDVEDELDKFNFSPEDRIKLDRDSKIFMESRLLSVRNPEMYTYVTHLLKHINYISLGNFDKDSEYQNIINCIDHIFDSLEEK</sequence>
<comment type="caution">
    <text evidence="3">The sequence shown here is derived from an EMBL/GenBank/DDBJ whole genome shotgun (WGS) entry which is preliminary data.</text>
</comment>
<reference evidence="3 5" key="1">
    <citation type="submission" date="2013-02" db="EMBL/GenBank/DDBJ databases">
        <title>The Genome Sequence of Enterococcus malodoratus ATCC_43197.</title>
        <authorList>
            <consortium name="The Broad Institute Genome Sequencing Platform"/>
            <consortium name="The Broad Institute Genome Sequencing Center for Infectious Disease"/>
            <person name="Earl A.M."/>
            <person name="Gilmore M.S."/>
            <person name="Lebreton F."/>
            <person name="Walker B."/>
            <person name="Young S.K."/>
            <person name="Zeng Q."/>
            <person name="Gargeya S."/>
            <person name="Fitzgerald M."/>
            <person name="Haas B."/>
            <person name="Abouelleil A."/>
            <person name="Alvarado L."/>
            <person name="Arachchi H.M."/>
            <person name="Berlin A.M."/>
            <person name="Chapman S.B."/>
            <person name="Dewar J."/>
            <person name="Goldberg J."/>
            <person name="Griggs A."/>
            <person name="Gujja S."/>
            <person name="Hansen M."/>
            <person name="Howarth C."/>
            <person name="Imamovic A."/>
            <person name="Larimer J."/>
            <person name="McCowan C."/>
            <person name="Murphy C."/>
            <person name="Neiman D."/>
            <person name="Pearson M."/>
            <person name="Priest M."/>
            <person name="Roberts A."/>
            <person name="Saif S."/>
            <person name="Shea T."/>
            <person name="Sisk P."/>
            <person name="Sykes S."/>
            <person name="Wortman J."/>
            <person name="Nusbaum C."/>
            <person name="Birren B."/>
        </authorList>
    </citation>
    <scope>NUCLEOTIDE SEQUENCE [LARGE SCALE GENOMIC DNA]</scope>
    <source>
        <strain evidence="3 5">ATCC 43197</strain>
    </source>
</reference>
<dbReference type="InterPro" id="IPR001387">
    <property type="entry name" value="Cro/C1-type_HTH"/>
</dbReference>
<dbReference type="EMBL" id="AJAK01000012">
    <property type="protein sequence ID" value="EOH78409.1"/>
    <property type="molecule type" value="Genomic_DNA"/>
</dbReference>
<dbReference type="GO" id="GO:0003677">
    <property type="term" value="F:DNA binding"/>
    <property type="evidence" value="ECO:0007669"/>
    <property type="project" value="UniProtKB-KW"/>
</dbReference>
<feature type="domain" description="HTH cro/C1-type" evidence="2">
    <location>
        <begin position="85"/>
        <end position="141"/>
    </location>
</feature>
<evidence type="ECO:0000256" key="1">
    <source>
        <dbReference type="ARBA" id="ARBA00023125"/>
    </source>
</evidence>
<dbReference type="Proteomes" id="UP000013783">
    <property type="component" value="Unassembled WGS sequence"/>
</dbReference>
<dbReference type="RefSeq" id="WP_010740561.1">
    <property type="nucleotide sequence ID" value="NZ_KB946250.1"/>
</dbReference>
<evidence type="ECO:0000313" key="6">
    <source>
        <dbReference type="Proteomes" id="UP000014148"/>
    </source>
</evidence>
<dbReference type="eggNOG" id="COG1396">
    <property type="taxonomic scope" value="Bacteria"/>
</dbReference>
<proteinExistence type="predicted"/>
<dbReference type="EMBL" id="ASWA01000004">
    <property type="protein sequence ID" value="EOT64503.1"/>
    <property type="molecule type" value="Genomic_DNA"/>
</dbReference>
<evidence type="ECO:0000313" key="3">
    <source>
        <dbReference type="EMBL" id="EOH78409.1"/>
    </source>
</evidence>
<protein>
    <recommendedName>
        <fullName evidence="2">HTH cro/C1-type domain-containing protein</fullName>
    </recommendedName>
</protein>
<dbReference type="PANTHER" id="PTHR46558">
    <property type="entry name" value="TRACRIPTIONAL REGULATORY PROTEIN-RELATED-RELATED"/>
    <property type="match status" value="1"/>
</dbReference>
<dbReference type="STRING" id="71451.RV07_GL000904"/>
<keyword evidence="1" id="KW-0238">DNA-binding</keyword>
<dbReference type="SUPFAM" id="SSF47413">
    <property type="entry name" value="lambda repressor-like DNA-binding domains"/>
    <property type="match status" value="2"/>
</dbReference>
<dbReference type="PROSITE" id="PS50943">
    <property type="entry name" value="HTH_CROC1"/>
    <property type="match status" value="2"/>
</dbReference>
<dbReference type="CDD" id="cd00093">
    <property type="entry name" value="HTH_XRE"/>
    <property type="match status" value="2"/>
</dbReference>
<keyword evidence="6" id="KW-1185">Reference proteome</keyword>
<dbReference type="InterPro" id="IPR010982">
    <property type="entry name" value="Lambda_DNA-bd_dom_sf"/>
</dbReference>
<dbReference type="AlphaFoldDB" id="R2RR22"/>
<dbReference type="Gene3D" id="1.10.260.40">
    <property type="entry name" value="lambda repressor-like DNA-binding domains"/>
    <property type="match status" value="2"/>
</dbReference>
<evidence type="ECO:0000313" key="5">
    <source>
        <dbReference type="Proteomes" id="UP000013783"/>
    </source>
</evidence>
<organism evidence="3 5">
    <name type="scientific">Enterococcus malodoratus ATCC 43197</name>
    <dbReference type="NCBI Taxonomy" id="1158601"/>
    <lineage>
        <taxon>Bacteria</taxon>
        <taxon>Bacillati</taxon>
        <taxon>Bacillota</taxon>
        <taxon>Bacilli</taxon>
        <taxon>Lactobacillales</taxon>
        <taxon>Enterococcaceae</taxon>
        <taxon>Enterococcus</taxon>
    </lineage>
</organism>